<evidence type="ECO:0008006" key="4">
    <source>
        <dbReference type="Google" id="ProtNLM"/>
    </source>
</evidence>
<gene>
    <name evidence="2" type="ORF">INF35_03145</name>
</gene>
<keyword evidence="3" id="KW-1185">Reference proteome</keyword>
<reference evidence="2 3" key="1">
    <citation type="submission" date="2020-10" db="EMBL/GenBank/DDBJ databases">
        <title>ChiBAC.</title>
        <authorList>
            <person name="Zenner C."/>
            <person name="Hitch T.C.A."/>
            <person name="Clavel T."/>
        </authorList>
    </citation>
    <scope>NUCLEOTIDE SEQUENCE [LARGE SCALE GENOMIC DNA]</scope>
    <source>
        <strain evidence="2 3">DSM 109015</strain>
    </source>
</reference>
<keyword evidence="1" id="KW-0472">Membrane</keyword>
<keyword evidence="1" id="KW-0812">Transmembrane</keyword>
<evidence type="ECO:0000256" key="1">
    <source>
        <dbReference type="SAM" id="Phobius"/>
    </source>
</evidence>
<evidence type="ECO:0000313" key="2">
    <source>
        <dbReference type="EMBL" id="MBE5036782.1"/>
    </source>
</evidence>
<name>A0ABR9R0W7_9FIRM</name>
<dbReference type="RefSeq" id="WP_193500065.1">
    <property type="nucleotide sequence ID" value="NZ_JADCKC010000001.1"/>
</dbReference>
<comment type="caution">
    <text evidence="2">The sequence shown here is derived from an EMBL/GenBank/DDBJ whole genome shotgun (WGS) entry which is preliminary data.</text>
</comment>
<keyword evidence="1" id="KW-1133">Transmembrane helix</keyword>
<feature type="transmembrane region" description="Helical" evidence="1">
    <location>
        <begin position="89"/>
        <end position="115"/>
    </location>
</feature>
<feature type="transmembrane region" description="Helical" evidence="1">
    <location>
        <begin position="122"/>
        <end position="143"/>
    </location>
</feature>
<evidence type="ECO:0000313" key="3">
    <source>
        <dbReference type="Proteomes" id="UP000768567"/>
    </source>
</evidence>
<dbReference type="EMBL" id="JADCKC010000001">
    <property type="protein sequence ID" value="MBE5036782.1"/>
    <property type="molecule type" value="Genomic_DNA"/>
</dbReference>
<accession>A0ABR9R0W7</accession>
<sequence>MAENDAKASGNAAGKRAGFEERYEKIFGLFTDYRQPTDKDENLQGRKQIEEQRAKQAQERDNRFTMLVDQFVKNYADKYNQNKKFKGAFFWWVMALFTFVFLLPLLIVVLIAFGCIKQMESVAALATSLGTIITAMIVIPKIIAEYLFSLKEDETIIKIILELHSGDTKEK</sequence>
<organism evidence="2 3">
    <name type="scientific">Gemmiger gallinarum</name>
    <dbReference type="NCBI Taxonomy" id="2779354"/>
    <lineage>
        <taxon>Bacteria</taxon>
        <taxon>Bacillati</taxon>
        <taxon>Bacillota</taxon>
        <taxon>Clostridia</taxon>
        <taxon>Eubacteriales</taxon>
        <taxon>Gemmiger</taxon>
    </lineage>
</organism>
<proteinExistence type="predicted"/>
<protein>
    <recommendedName>
        <fullName evidence="4">DUF4282 domain-containing protein</fullName>
    </recommendedName>
</protein>
<dbReference type="Proteomes" id="UP000768567">
    <property type="component" value="Unassembled WGS sequence"/>
</dbReference>